<dbReference type="Proteomes" id="UP000325563">
    <property type="component" value="Chromosome"/>
</dbReference>
<dbReference type="InterPro" id="IPR018644">
    <property type="entry name" value="DUF2071"/>
</dbReference>
<dbReference type="AlphaFoldDB" id="A0A5J6JF66"/>
<keyword evidence="3" id="KW-1185">Reference proteome</keyword>
<dbReference type="PANTHER" id="PTHR39186">
    <property type="entry name" value="DUF2071 FAMILY PROTEIN"/>
    <property type="match status" value="1"/>
</dbReference>
<reference evidence="2 3" key="1">
    <citation type="submission" date="2017-09" db="EMBL/GenBank/DDBJ databases">
        <authorList>
            <person name="Lee N."/>
            <person name="Cho B.-K."/>
        </authorList>
    </citation>
    <scope>NUCLEOTIDE SEQUENCE [LARGE SCALE GENOMIC DNA]</scope>
    <source>
        <strain evidence="2 3">ATCC 27476</strain>
    </source>
</reference>
<sequence>MSDPHDGAGSAPVEPVTPEPPHPLRRTLLHQSWLDVAFVHWAVAPESVGGLLPRGVRPDVYEGWTYVGLIALRMHRVGWLGLPGVPYFGTFPETNVRLYSVDERGRRGVVFRSFEASRLLPVLVARLGFRLPYMWAEMSVHREGDGVDYTTRRRWPRPGGSGGAHARLGLRVGARIAEPSGLEDFLTARWGMHSDRHGRTRYLPNAHPRWRLHRAELLHLDENLITAAGLPRPAAPPVSVLFSPGVPVRFGAPA</sequence>
<protein>
    <submittedName>
        <fullName evidence="2">DUF2071 domain-containing protein</fullName>
    </submittedName>
</protein>
<dbReference type="GeneID" id="95611783"/>
<evidence type="ECO:0000256" key="1">
    <source>
        <dbReference type="SAM" id="MobiDB-lite"/>
    </source>
</evidence>
<gene>
    <name evidence="2" type="ORF">CP980_14605</name>
</gene>
<dbReference type="Pfam" id="PF09844">
    <property type="entry name" value="DUF2071"/>
    <property type="match status" value="1"/>
</dbReference>
<dbReference type="RefSeq" id="WP_150528333.1">
    <property type="nucleotide sequence ID" value="NZ_BNBW01000007.1"/>
</dbReference>
<dbReference type="EMBL" id="CP023692">
    <property type="protein sequence ID" value="QEV46168.1"/>
    <property type="molecule type" value="Genomic_DNA"/>
</dbReference>
<dbReference type="InterPro" id="IPR023375">
    <property type="entry name" value="ADC_dom_sf"/>
</dbReference>
<dbReference type="PANTHER" id="PTHR39186:SF1">
    <property type="entry name" value="DUF2071 DOMAIN-CONTAINING PROTEIN"/>
    <property type="match status" value="1"/>
</dbReference>
<evidence type="ECO:0000313" key="2">
    <source>
        <dbReference type="EMBL" id="QEV46168.1"/>
    </source>
</evidence>
<proteinExistence type="predicted"/>
<feature type="region of interest" description="Disordered" evidence="1">
    <location>
        <begin position="1"/>
        <end position="21"/>
    </location>
</feature>
<dbReference type="KEGG" id="svn:CP980_14605"/>
<accession>A0A5J6JF66</accession>
<dbReference type="SUPFAM" id="SSF160104">
    <property type="entry name" value="Acetoacetate decarboxylase-like"/>
    <property type="match status" value="1"/>
</dbReference>
<organism evidence="2 3">
    <name type="scientific">Streptomyces vinaceus</name>
    <dbReference type="NCBI Taxonomy" id="1960"/>
    <lineage>
        <taxon>Bacteria</taxon>
        <taxon>Bacillati</taxon>
        <taxon>Actinomycetota</taxon>
        <taxon>Actinomycetes</taxon>
        <taxon>Kitasatosporales</taxon>
        <taxon>Streptomycetaceae</taxon>
        <taxon>Streptomyces</taxon>
    </lineage>
</organism>
<evidence type="ECO:0000313" key="3">
    <source>
        <dbReference type="Proteomes" id="UP000325563"/>
    </source>
</evidence>
<name>A0A5J6JF66_STRVI</name>